<comment type="caution">
    <text evidence="1">The sequence shown here is derived from an EMBL/GenBank/DDBJ whole genome shotgun (WGS) entry which is preliminary data.</text>
</comment>
<accession>A0ACC2NX19</accession>
<sequence>MSDTFGILDSGVIVSYKWIIEESFLTGKKTGEMLKSPVIRINDSKHCQIWLYPRGLNEKYKDYVSIFLYSLKGRFKVRIRFYVLDNKNEIVSPRITKHKHLLGESKPRWGFFEFMKYERLSEENIMIPSSGSVGNTLTIICELINYVDDEESIFESEYPTRLKEFDDFEKLIDNDEFSDVVLEMENKKLYAHKSILANKSQVFTAMFTHSMKEKEQDLVEIEDVSYDVMKELLRYIYSGKVNDLGKIAKDLFVAADKYLIENLKKVCENYLVHHTNAENVFEYLNFASVHNALALRQHCLEFIKFNVKKVGEKTNFKLSGLDKDTIDEVFQVIAASARD</sequence>
<reference evidence="1" key="1">
    <citation type="submission" date="2023-04" db="EMBL/GenBank/DDBJ databases">
        <title>A chromosome-level genome assembly of the parasitoid wasp Eretmocerus hayati.</title>
        <authorList>
            <person name="Zhong Y."/>
            <person name="Liu S."/>
            <person name="Liu Y."/>
        </authorList>
    </citation>
    <scope>NUCLEOTIDE SEQUENCE</scope>
    <source>
        <strain evidence="1">ZJU_SS_LIU_2023</strain>
    </source>
</reference>
<name>A0ACC2NX19_9HYME</name>
<dbReference type="EMBL" id="CM056742">
    <property type="protein sequence ID" value="KAJ8675662.1"/>
    <property type="molecule type" value="Genomic_DNA"/>
</dbReference>
<evidence type="ECO:0000313" key="1">
    <source>
        <dbReference type="EMBL" id="KAJ8675662.1"/>
    </source>
</evidence>
<evidence type="ECO:0000313" key="2">
    <source>
        <dbReference type="Proteomes" id="UP001239111"/>
    </source>
</evidence>
<dbReference type="Proteomes" id="UP001239111">
    <property type="component" value="Chromosome 2"/>
</dbReference>
<organism evidence="1 2">
    <name type="scientific">Eretmocerus hayati</name>
    <dbReference type="NCBI Taxonomy" id="131215"/>
    <lineage>
        <taxon>Eukaryota</taxon>
        <taxon>Metazoa</taxon>
        <taxon>Ecdysozoa</taxon>
        <taxon>Arthropoda</taxon>
        <taxon>Hexapoda</taxon>
        <taxon>Insecta</taxon>
        <taxon>Pterygota</taxon>
        <taxon>Neoptera</taxon>
        <taxon>Endopterygota</taxon>
        <taxon>Hymenoptera</taxon>
        <taxon>Apocrita</taxon>
        <taxon>Proctotrupomorpha</taxon>
        <taxon>Chalcidoidea</taxon>
        <taxon>Aphelinidae</taxon>
        <taxon>Aphelininae</taxon>
        <taxon>Eretmocerus</taxon>
    </lineage>
</organism>
<gene>
    <name evidence="1" type="ORF">QAD02_011448</name>
</gene>
<keyword evidence="2" id="KW-1185">Reference proteome</keyword>
<protein>
    <submittedName>
        <fullName evidence="1">Uncharacterized protein</fullName>
    </submittedName>
</protein>
<proteinExistence type="predicted"/>